<feature type="transmembrane region" description="Helical" evidence="2">
    <location>
        <begin position="740"/>
        <end position="761"/>
    </location>
</feature>
<accession>U6M9N7</accession>
<keyword evidence="4" id="KW-1185">Reference proteome</keyword>
<dbReference type="EMBL" id="HG720803">
    <property type="protein sequence ID" value="CDJ59758.1"/>
    <property type="molecule type" value="Genomic_DNA"/>
</dbReference>
<dbReference type="RefSeq" id="XP_013336403.1">
    <property type="nucleotide sequence ID" value="XM_013480949.1"/>
</dbReference>
<feature type="region of interest" description="Disordered" evidence="1">
    <location>
        <begin position="588"/>
        <end position="619"/>
    </location>
</feature>
<dbReference type="GeneID" id="25336460"/>
<feature type="compositionally biased region" description="Low complexity" evidence="1">
    <location>
        <begin position="513"/>
        <end position="530"/>
    </location>
</feature>
<name>U6M9N7_EIMMA</name>
<feature type="transmembrane region" description="Helical" evidence="2">
    <location>
        <begin position="767"/>
        <end position="790"/>
    </location>
</feature>
<dbReference type="Proteomes" id="UP000030763">
    <property type="component" value="Unassembled WGS sequence"/>
</dbReference>
<feature type="region of interest" description="Disordered" evidence="1">
    <location>
        <begin position="959"/>
        <end position="999"/>
    </location>
</feature>
<feature type="non-terminal residue" evidence="3">
    <location>
        <position position="1148"/>
    </location>
</feature>
<feature type="compositionally biased region" description="Polar residues" evidence="1">
    <location>
        <begin position="969"/>
        <end position="980"/>
    </location>
</feature>
<reference evidence="3" key="1">
    <citation type="submission" date="2013-10" db="EMBL/GenBank/DDBJ databases">
        <title>Genomic analysis of the causative agents of coccidiosis in chickens.</title>
        <authorList>
            <person name="Reid A.J."/>
            <person name="Blake D."/>
            <person name="Billington K."/>
            <person name="Browne H."/>
            <person name="Dunn M."/>
            <person name="Hung S."/>
            <person name="Kawahara F."/>
            <person name="Miranda-Saavedra D."/>
            <person name="Mourier T."/>
            <person name="Nagra H."/>
            <person name="Otto T.D."/>
            <person name="Rawlings N."/>
            <person name="Sanchez A."/>
            <person name="Sanders M."/>
            <person name="Subramaniam C."/>
            <person name="Tay Y."/>
            <person name="Dear P."/>
            <person name="Doerig C."/>
            <person name="Gruber A."/>
            <person name="Parkinson J."/>
            <person name="Shirley M."/>
            <person name="Wan K.L."/>
            <person name="Berriman M."/>
            <person name="Tomley F."/>
            <person name="Pain A."/>
        </authorList>
    </citation>
    <scope>NUCLEOTIDE SEQUENCE [LARGE SCALE GENOMIC DNA]</scope>
    <source>
        <strain evidence="3">Weybridge</strain>
    </source>
</reference>
<evidence type="ECO:0000313" key="4">
    <source>
        <dbReference type="Proteomes" id="UP000030763"/>
    </source>
</evidence>
<gene>
    <name evidence="3" type="ORF">EMWEY_00024740</name>
</gene>
<dbReference type="OrthoDB" id="440082at2759"/>
<evidence type="ECO:0000256" key="1">
    <source>
        <dbReference type="SAM" id="MobiDB-lite"/>
    </source>
</evidence>
<reference evidence="3" key="2">
    <citation type="submission" date="2013-10" db="EMBL/GenBank/DDBJ databases">
        <authorList>
            <person name="Aslett M."/>
        </authorList>
    </citation>
    <scope>NUCLEOTIDE SEQUENCE [LARGE SCALE GENOMIC DNA]</scope>
    <source>
        <strain evidence="3">Weybridge</strain>
    </source>
</reference>
<keyword evidence="2" id="KW-0472">Membrane</keyword>
<feature type="compositionally biased region" description="Polar residues" evidence="1">
    <location>
        <begin position="1094"/>
        <end position="1107"/>
    </location>
</feature>
<feature type="compositionally biased region" description="Low complexity" evidence="1">
    <location>
        <begin position="959"/>
        <end position="968"/>
    </location>
</feature>
<dbReference type="OMA" id="YRSFKQW"/>
<feature type="transmembrane region" description="Helical" evidence="2">
    <location>
        <begin position="665"/>
        <end position="684"/>
    </location>
</feature>
<keyword evidence="2" id="KW-0812">Transmembrane</keyword>
<feature type="compositionally biased region" description="Low complexity" evidence="1">
    <location>
        <begin position="986"/>
        <end position="999"/>
    </location>
</feature>
<dbReference type="AlphaFoldDB" id="U6M9N7"/>
<keyword evidence="2" id="KW-1133">Transmembrane helix</keyword>
<feature type="region of interest" description="Disordered" evidence="1">
    <location>
        <begin position="19"/>
        <end position="49"/>
    </location>
</feature>
<proteinExistence type="predicted"/>
<feature type="region of interest" description="Disordered" evidence="1">
    <location>
        <begin position="130"/>
        <end position="160"/>
    </location>
</feature>
<feature type="compositionally biased region" description="Low complexity" evidence="1">
    <location>
        <begin position="603"/>
        <end position="619"/>
    </location>
</feature>
<evidence type="ECO:0000313" key="3">
    <source>
        <dbReference type="EMBL" id="CDJ59758.1"/>
    </source>
</evidence>
<feature type="compositionally biased region" description="Polar residues" evidence="1">
    <location>
        <begin position="36"/>
        <end position="49"/>
    </location>
</feature>
<evidence type="ECO:0000256" key="2">
    <source>
        <dbReference type="SAM" id="Phobius"/>
    </source>
</evidence>
<feature type="region of interest" description="Disordered" evidence="1">
    <location>
        <begin position="259"/>
        <end position="303"/>
    </location>
</feature>
<feature type="region of interest" description="Disordered" evidence="1">
    <location>
        <begin position="498"/>
        <end position="530"/>
    </location>
</feature>
<organism evidence="3 4">
    <name type="scientific">Eimeria maxima</name>
    <name type="common">Coccidian parasite</name>
    <dbReference type="NCBI Taxonomy" id="5804"/>
    <lineage>
        <taxon>Eukaryota</taxon>
        <taxon>Sar</taxon>
        <taxon>Alveolata</taxon>
        <taxon>Apicomplexa</taxon>
        <taxon>Conoidasida</taxon>
        <taxon>Coccidia</taxon>
        <taxon>Eucoccidiorida</taxon>
        <taxon>Eimeriorina</taxon>
        <taxon>Eimeriidae</taxon>
        <taxon>Eimeria</taxon>
    </lineage>
</organism>
<feature type="transmembrane region" description="Helical" evidence="2">
    <location>
        <begin position="632"/>
        <end position="653"/>
    </location>
</feature>
<feature type="transmembrane region" description="Helical" evidence="2">
    <location>
        <begin position="704"/>
        <end position="728"/>
    </location>
</feature>
<protein>
    <submittedName>
        <fullName evidence="3">Uncharacterized protein</fullName>
    </submittedName>
</protein>
<sequence>MPSECLTGGGHRNVLSLHTAVSGSSGGSSTSSPSPQRHQVASNAAGSSSRMATAYRSFKQWVEALLVTELNPTVKHISASGAVPATATAVAGAAAASATGSPTSSTKNKREGNNPICSDFSRSCCSSATPFSRDVSPDVWGPLRRPQVSSSSGGPPERALLPALGSLSENIFSHRPAQSQTGLAYLPSRLPASGVRTHEERPSQAFSGLCGKHFASKDSCKEQELLGVDIHPGVCPRSSVCTPSDQALPDASHFTLGVDASAAPNSQPTEGRHLSRRASLRGPCLWGPQPASAGGRRTPLRKSTFIPFGSSRVRWEDVEAESSSGCPLGARCEGPPVPDEAGVDGAESCWRTKGGRWPQQGQVADAGGTLGTIACMRVAAGGDGAGAAACKAASVDVPCSSTRSPRGLPSVERLLWRMKGTFSSTLRAASDLSGIHFTLFCLFFSSRTSGADSRLHSTNAHRTNSAAVSGVPRSGICKEEGFVHGLNSVMSVRFSNANSRSSTNAHPHADIYTNSTNNSNSNSNSSHVTNTPHHHFSLIFRDAEVETAYGEFLRKARAKRLVVVGILTIVLNTLYDLPEWTAMFTSPLMEQSPSGTPEPITDASSLPAPTGAPAAAAASPQHQYPGSLSTGFLLALDVIEVLLQVVLASAGYLPLLKRHTERAAVSLMLSAFFLSSIRPATLLLKTNQTISLALTPYKEALLLSIQAIMTSTFLRSIVGSVLIDAVCLVRRRKLMHYHKLTLLLLLLLLTACTVGGVQMGFPFSFLVFPWTVGLASGIVIGASYAGAYMAELMHRRAFLSVAAVSAKLQILQEESTSQKATGKNMLEQLVGLVKQMGVSLSAVDPTPLDKTAKETFLYACAVQAKCLDVLTSGRNMYAVNWLAPEVPPDVQQLYRQFIEPYIRQDSTAIHTLDNQPVLSAPTTPHNISSQIKPLTHAASTWTPPAAASITATATAIAAPTVPQTTATPSRPSTQASQAKSQPPGCPASASPSPAPSAAAVAPAAEPSGVPVAVAATAFRPLSVPLREGICLPEVDPEVITPPIHLRETNTNSSLKAPAGETTAPLAPERGVQASQMAVPALVACAVGGEAAADTSANGDSPDKQNNPELIRDVGGSSPQLERAAPHFAATGKATAAAEAKAATDARAQ</sequence>
<feature type="region of interest" description="Disordered" evidence="1">
    <location>
        <begin position="1092"/>
        <end position="1122"/>
    </location>
</feature>
<dbReference type="VEuPathDB" id="ToxoDB:EMWEY_00024740"/>